<evidence type="ECO:0000313" key="2">
    <source>
        <dbReference type="Proteomes" id="UP001295444"/>
    </source>
</evidence>
<dbReference type="EMBL" id="OW240913">
    <property type="protein sequence ID" value="CAH2256138.1"/>
    <property type="molecule type" value="Genomic_DNA"/>
</dbReference>
<accession>A0AAD1VUJ9</accession>
<evidence type="ECO:0000313" key="1">
    <source>
        <dbReference type="EMBL" id="CAH2256138.1"/>
    </source>
</evidence>
<keyword evidence="2" id="KW-1185">Reference proteome</keyword>
<feature type="non-terminal residue" evidence="1">
    <location>
        <position position="1"/>
    </location>
</feature>
<dbReference type="Proteomes" id="UP001295444">
    <property type="component" value="Chromosome 02"/>
</dbReference>
<sequence length="58" mass="6581">DLSWTYPFASHGPGPILDLAFLLRWTWTYSGPTISPLMDLDLFWIYPFSSHGPGPILD</sequence>
<reference evidence="1" key="1">
    <citation type="submission" date="2022-03" db="EMBL/GenBank/DDBJ databases">
        <authorList>
            <person name="Alioto T."/>
            <person name="Alioto T."/>
            <person name="Gomez Garrido J."/>
        </authorList>
    </citation>
    <scope>NUCLEOTIDE SEQUENCE</scope>
</reference>
<proteinExistence type="predicted"/>
<name>A0AAD1VUJ9_PELCU</name>
<protein>
    <submittedName>
        <fullName evidence="1">Uncharacterized protein</fullName>
    </submittedName>
</protein>
<feature type="non-terminal residue" evidence="1">
    <location>
        <position position="58"/>
    </location>
</feature>
<gene>
    <name evidence="1" type="ORF">PECUL_23A051890</name>
</gene>
<organism evidence="1 2">
    <name type="scientific">Pelobates cultripes</name>
    <name type="common">Western spadefoot toad</name>
    <dbReference type="NCBI Taxonomy" id="61616"/>
    <lineage>
        <taxon>Eukaryota</taxon>
        <taxon>Metazoa</taxon>
        <taxon>Chordata</taxon>
        <taxon>Craniata</taxon>
        <taxon>Vertebrata</taxon>
        <taxon>Euteleostomi</taxon>
        <taxon>Amphibia</taxon>
        <taxon>Batrachia</taxon>
        <taxon>Anura</taxon>
        <taxon>Pelobatoidea</taxon>
        <taxon>Pelobatidae</taxon>
        <taxon>Pelobates</taxon>
    </lineage>
</organism>
<dbReference type="AlphaFoldDB" id="A0AAD1VUJ9"/>